<gene>
    <name evidence="3" type="ORF">EpCFBP13511_02130</name>
    <name evidence="2" type="ORF">IFT93_01615</name>
</gene>
<evidence type="ECO:0000313" key="4">
    <source>
        <dbReference type="Proteomes" id="UP000306393"/>
    </source>
</evidence>
<accession>A0A4U3FPK0</accession>
<name>A0A4U3FPK0_9GAMM</name>
<evidence type="ECO:0000256" key="1">
    <source>
        <dbReference type="SAM" id="Phobius"/>
    </source>
</evidence>
<dbReference type="GeneID" id="67476782"/>
<dbReference type="OrthoDB" id="6475769at2"/>
<protein>
    <submittedName>
        <fullName evidence="3">Uncharacterized protein</fullName>
    </submittedName>
</protein>
<keyword evidence="1" id="KW-0812">Transmembrane</keyword>
<dbReference type="STRING" id="1219360.GCA_001571305_00816"/>
<keyword evidence="1" id="KW-1133">Transmembrane helix</keyword>
<dbReference type="Proteomes" id="UP000306393">
    <property type="component" value="Unassembled WGS sequence"/>
</dbReference>
<keyword evidence="5" id="KW-1185">Reference proteome</keyword>
<dbReference type="Proteomes" id="UP000661012">
    <property type="component" value="Unassembled WGS sequence"/>
</dbReference>
<proteinExistence type="predicted"/>
<keyword evidence="1" id="KW-0472">Membrane</keyword>
<reference evidence="2 5" key="2">
    <citation type="journal article" date="2020" name="FEMS Microbiol. Ecol.">
        <title>Temporal dynamics of bacterial communities during seed development and maturation.</title>
        <authorList>
            <person name="Chesneau G."/>
            <person name="Torres-Cortes G."/>
            <person name="Briand M."/>
            <person name="Darrasse A."/>
            <person name="Preveaux A."/>
            <person name="Marais C."/>
            <person name="Jacques M.A."/>
            <person name="Shade A."/>
            <person name="Barret M."/>
        </authorList>
    </citation>
    <scope>NUCLEOTIDE SEQUENCE [LARGE SCALE GENOMIC DNA]</scope>
    <source>
        <strain evidence="2 5">CFBP13732</strain>
    </source>
</reference>
<organism evidence="3 4">
    <name type="scientific">Erwinia persicina</name>
    <dbReference type="NCBI Taxonomy" id="55211"/>
    <lineage>
        <taxon>Bacteria</taxon>
        <taxon>Pseudomonadati</taxon>
        <taxon>Pseudomonadota</taxon>
        <taxon>Gammaproteobacteria</taxon>
        <taxon>Enterobacterales</taxon>
        <taxon>Erwiniaceae</taxon>
        <taxon>Erwinia</taxon>
    </lineage>
</organism>
<feature type="transmembrane region" description="Helical" evidence="1">
    <location>
        <begin position="68"/>
        <end position="87"/>
    </location>
</feature>
<dbReference type="EMBL" id="JACYNN010000001">
    <property type="protein sequence ID" value="MBD8105118.1"/>
    <property type="molecule type" value="Genomic_DNA"/>
</dbReference>
<evidence type="ECO:0000313" key="3">
    <source>
        <dbReference type="EMBL" id="TKJ95175.1"/>
    </source>
</evidence>
<evidence type="ECO:0000313" key="5">
    <source>
        <dbReference type="Proteomes" id="UP000661012"/>
    </source>
</evidence>
<dbReference type="RefSeq" id="WP_137268606.1">
    <property type="nucleotide sequence ID" value="NZ_CP082141.1"/>
</dbReference>
<sequence length="115" mass="13106">MKRHAIRVGLFIACAVLMVAGYQTLHMGYASHYQIVSHRSVGLMFVSFYFYYLACPALLIMAFVPWRWGSVVCVSILSVLFFLWFPYHPLRVLGMAACTLGSALLLTALRWRLKV</sequence>
<evidence type="ECO:0000313" key="2">
    <source>
        <dbReference type="EMBL" id="MBD8105118.1"/>
    </source>
</evidence>
<feature type="transmembrane region" description="Helical" evidence="1">
    <location>
        <begin position="40"/>
        <end position="61"/>
    </location>
</feature>
<dbReference type="EMBL" id="QGAC01000001">
    <property type="protein sequence ID" value="TKJ95175.1"/>
    <property type="molecule type" value="Genomic_DNA"/>
</dbReference>
<dbReference type="AlphaFoldDB" id="A0A4U3FPK0"/>
<feature type="transmembrane region" description="Helical" evidence="1">
    <location>
        <begin position="93"/>
        <end position="111"/>
    </location>
</feature>
<reference evidence="3 4" key="1">
    <citation type="journal article" date="2019" name="Sci. Rep.">
        <title>Differences in resource use lead to coexistence of seed-transmitted microbial populations.</title>
        <authorList>
            <person name="Torres-Cortes G."/>
            <person name="Garcia B.J."/>
            <person name="Compant S."/>
            <person name="Rezki S."/>
            <person name="Jones P."/>
            <person name="Preveaux A."/>
            <person name="Briand M."/>
            <person name="Roulet A."/>
            <person name="Bouchez O."/>
            <person name="Jacobson D."/>
            <person name="Barret M."/>
        </authorList>
    </citation>
    <scope>NUCLEOTIDE SEQUENCE [LARGE SCALE GENOMIC DNA]</scope>
    <source>
        <strain evidence="3 4">CFBP13511</strain>
    </source>
</reference>
<comment type="caution">
    <text evidence="3">The sequence shown here is derived from an EMBL/GenBank/DDBJ whole genome shotgun (WGS) entry which is preliminary data.</text>
</comment>